<evidence type="ECO:0000313" key="3">
    <source>
        <dbReference type="Proteomes" id="UP000435304"/>
    </source>
</evidence>
<comment type="caution">
    <text evidence="2">The sequence shown here is derived from an EMBL/GenBank/DDBJ whole genome shotgun (WGS) entry which is preliminary data.</text>
</comment>
<proteinExistence type="predicted"/>
<dbReference type="RefSeq" id="WP_156608300.1">
    <property type="nucleotide sequence ID" value="NZ_WPCU01000004.1"/>
</dbReference>
<sequence>MDPTPDAFRALARSSPWRFRTLHLTHRDAGHAVEAWLRRPGDLLVRDGDRLVRTQGPPQSVSGFRLDTGTGRVVPLDDPSPLWPQDVDPPLRPDGLVAERPDGPDYGDPMHQNYRWVASLDPVELSHHVQVRGLEAGLRAGRPTWTAEVVPEEGYDPRCGCCPLLFSAVSECDETAGSGYPPWHVRNPVGRYPDAYRVGLDVATGVVVSLHPVGGAGLPRLDLEIDIHAVDADLNALFG</sequence>
<dbReference type="EMBL" id="WPCU01000004">
    <property type="protein sequence ID" value="MVA75284.1"/>
    <property type="molecule type" value="Genomic_DNA"/>
</dbReference>
<dbReference type="AlphaFoldDB" id="A0A6A9UUN2"/>
<accession>A0A6A9UUN2</accession>
<name>A0A6A9UUN2_9ACTN</name>
<evidence type="ECO:0000313" key="2">
    <source>
        <dbReference type="EMBL" id="MVA75284.1"/>
    </source>
</evidence>
<keyword evidence="3" id="KW-1185">Reference proteome</keyword>
<organism evidence="2 3">
    <name type="scientific">Auraticoccus cholistanensis</name>
    <dbReference type="NCBI Taxonomy" id="2656650"/>
    <lineage>
        <taxon>Bacteria</taxon>
        <taxon>Bacillati</taxon>
        <taxon>Actinomycetota</taxon>
        <taxon>Actinomycetes</taxon>
        <taxon>Propionibacteriales</taxon>
        <taxon>Propionibacteriaceae</taxon>
        <taxon>Auraticoccus</taxon>
    </lineage>
</organism>
<dbReference type="Proteomes" id="UP000435304">
    <property type="component" value="Unassembled WGS sequence"/>
</dbReference>
<protein>
    <submittedName>
        <fullName evidence="2">Uncharacterized protein</fullName>
    </submittedName>
</protein>
<reference evidence="2 3" key="1">
    <citation type="submission" date="2019-12" db="EMBL/GenBank/DDBJ databases">
        <title>Auraticoccus cholistani sp. nov., an actinomycete isolated from soil of Cholistan desert.</title>
        <authorList>
            <person name="Cheema M.T."/>
        </authorList>
    </citation>
    <scope>NUCLEOTIDE SEQUENCE [LARGE SCALE GENOMIC DNA]</scope>
    <source>
        <strain evidence="2 3">F435</strain>
    </source>
</reference>
<feature type="region of interest" description="Disordered" evidence="1">
    <location>
        <begin position="54"/>
        <end position="89"/>
    </location>
</feature>
<gene>
    <name evidence="2" type="ORF">GC722_04460</name>
</gene>
<evidence type="ECO:0000256" key="1">
    <source>
        <dbReference type="SAM" id="MobiDB-lite"/>
    </source>
</evidence>